<accession>A0ABW6SX77</accession>
<protein>
    <submittedName>
        <fullName evidence="2">Amidohydrolase family protein</fullName>
    </submittedName>
</protein>
<dbReference type="Proteomes" id="UP001602013">
    <property type="component" value="Unassembled WGS sequence"/>
</dbReference>
<evidence type="ECO:0000313" key="3">
    <source>
        <dbReference type="Proteomes" id="UP001602013"/>
    </source>
</evidence>
<dbReference type="PANTHER" id="PTHR43135">
    <property type="entry name" value="ALPHA-D-RIBOSE 1-METHYLPHOSPHONATE 5-TRIPHOSPHATE DIPHOSPHATASE"/>
    <property type="match status" value="1"/>
</dbReference>
<proteinExistence type="predicted"/>
<sequence>MTSGTEQTSVLITNARVLDVHTGEYLEGASILVADGVIAELGGSEVRALAESTVIDAKGRTVLPGFTDAHVHVTACTADLSAQAEWSPTYVAARTGHILRDMLHRGFTTVRDMGGADYGLADAIDEGFFLGPRLLFGGKAISQTGGHADMRHRGRIVADEHPHCPAVGVVCDGVDQIRKTAREQLRTGAHHIKLMLSGGVASPTDRVDSTQLSLDEIRAAVEEAEAANRYVAGHAYTARAINRALQCGVRSIEHGNLLDETSIELFKQHKAFYVPTLVTYQTLADEGPRHGLPADSHRKVSDVLDHGLRALELAHRGGVAILFGTDLLGGMHPHQAEEFAIRAEVQPAIDVIRSATCVAARLVGLEGRIGEIAPGAYADILMVEGDPLDDISVLARPDKHLKLVMKAGHVINRSTPSVVRDS</sequence>
<dbReference type="Gene3D" id="2.30.40.10">
    <property type="entry name" value="Urease, subunit C, domain 1"/>
    <property type="match status" value="1"/>
</dbReference>
<evidence type="ECO:0000313" key="2">
    <source>
        <dbReference type="EMBL" id="MFF3669432.1"/>
    </source>
</evidence>
<dbReference type="SUPFAM" id="SSF51338">
    <property type="entry name" value="Composite domain of metallo-dependent hydrolases"/>
    <property type="match status" value="1"/>
</dbReference>
<feature type="domain" description="Amidohydrolase-related" evidence="1">
    <location>
        <begin position="61"/>
        <end position="410"/>
    </location>
</feature>
<keyword evidence="3" id="KW-1185">Reference proteome</keyword>
<name>A0ABW6SX77_9ACTN</name>
<dbReference type="InterPro" id="IPR051781">
    <property type="entry name" value="Metallo-dep_Hydrolase"/>
</dbReference>
<comment type="caution">
    <text evidence="2">The sequence shown here is derived from an EMBL/GenBank/DDBJ whole genome shotgun (WGS) entry which is preliminary data.</text>
</comment>
<evidence type="ECO:0000259" key="1">
    <source>
        <dbReference type="Pfam" id="PF01979"/>
    </source>
</evidence>
<dbReference type="Gene3D" id="3.20.20.140">
    <property type="entry name" value="Metal-dependent hydrolases"/>
    <property type="match status" value="1"/>
</dbReference>
<dbReference type="Pfam" id="PF01979">
    <property type="entry name" value="Amidohydro_1"/>
    <property type="match status" value="1"/>
</dbReference>
<dbReference type="InterPro" id="IPR011059">
    <property type="entry name" value="Metal-dep_hydrolase_composite"/>
</dbReference>
<dbReference type="InterPro" id="IPR032466">
    <property type="entry name" value="Metal_Hydrolase"/>
</dbReference>
<reference evidence="2 3" key="1">
    <citation type="submission" date="2024-10" db="EMBL/GenBank/DDBJ databases">
        <title>The Natural Products Discovery Center: Release of the First 8490 Sequenced Strains for Exploring Actinobacteria Biosynthetic Diversity.</title>
        <authorList>
            <person name="Kalkreuter E."/>
            <person name="Kautsar S.A."/>
            <person name="Yang D."/>
            <person name="Bader C.D."/>
            <person name="Teijaro C.N."/>
            <person name="Fluegel L."/>
            <person name="Davis C.M."/>
            <person name="Simpson J.R."/>
            <person name="Lauterbach L."/>
            <person name="Steele A.D."/>
            <person name="Gui C."/>
            <person name="Meng S."/>
            <person name="Li G."/>
            <person name="Viehrig K."/>
            <person name="Ye F."/>
            <person name="Su P."/>
            <person name="Kiefer A.F."/>
            <person name="Nichols A."/>
            <person name="Cepeda A.J."/>
            <person name="Yan W."/>
            <person name="Fan B."/>
            <person name="Jiang Y."/>
            <person name="Adhikari A."/>
            <person name="Zheng C.-J."/>
            <person name="Schuster L."/>
            <person name="Cowan T.M."/>
            <person name="Smanski M.J."/>
            <person name="Chevrette M.G."/>
            <person name="De Carvalho L.P.S."/>
            <person name="Shen B."/>
        </authorList>
    </citation>
    <scope>NUCLEOTIDE SEQUENCE [LARGE SCALE GENOMIC DNA]</scope>
    <source>
        <strain evidence="2 3">NPDC002173</strain>
    </source>
</reference>
<dbReference type="EMBL" id="JBIASD010000021">
    <property type="protein sequence ID" value="MFF3669432.1"/>
    <property type="molecule type" value="Genomic_DNA"/>
</dbReference>
<dbReference type="InterPro" id="IPR006680">
    <property type="entry name" value="Amidohydro-rel"/>
</dbReference>
<dbReference type="PANTHER" id="PTHR43135:SF3">
    <property type="entry name" value="ALPHA-D-RIBOSE 1-METHYLPHOSPHONATE 5-TRIPHOSPHATE DIPHOSPHATASE"/>
    <property type="match status" value="1"/>
</dbReference>
<dbReference type="RefSeq" id="WP_387415510.1">
    <property type="nucleotide sequence ID" value="NZ_JBIASD010000021.1"/>
</dbReference>
<organism evidence="2 3">
    <name type="scientific">Microtetraspora malaysiensis</name>
    <dbReference type="NCBI Taxonomy" id="161358"/>
    <lineage>
        <taxon>Bacteria</taxon>
        <taxon>Bacillati</taxon>
        <taxon>Actinomycetota</taxon>
        <taxon>Actinomycetes</taxon>
        <taxon>Streptosporangiales</taxon>
        <taxon>Streptosporangiaceae</taxon>
        <taxon>Microtetraspora</taxon>
    </lineage>
</organism>
<gene>
    <name evidence="2" type="ORF">ACFYXI_27960</name>
</gene>
<dbReference type="SUPFAM" id="SSF51556">
    <property type="entry name" value="Metallo-dependent hydrolases"/>
    <property type="match status" value="1"/>
</dbReference>
<dbReference type="CDD" id="cd01299">
    <property type="entry name" value="Met_dep_hydrolase_A"/>
    <property type="match status" value="1"/>
</dbReference>
<dbReference type="InterPro" id="IPR057744">
    <property type="entry name" value="OTAase-like"/>
</dbReference>